<gene>
    <name evidence="1" type="ORF">GMJLKIPL_2204</name>
</gene>
<proteinExistence type="predicted"/>
<sequence>MAPRPEPVRVADRAAADRLIADTLAQMRELAGILDRESAHVRAGRLRDGLAEEERKAALAAAYMQGLETVKANAVALARLCPGGVADLREAHRRFAAAVESNQMVLATARSVSESLMKSLSADLARASQPQGYGGQRPAASPYGAVRATPLVLSRSL</sequence>
<protein>
    <recommendedName>
        <fullName evidence="3">Flagellar protein FlgN</fullName>
    </recommendedName>
</protein>
<dbReference type="Proteomes" id="UP001055153">
    <property type="component" value="Unassembled WGS sequence"/>
</dbReference>
<keyword evidence="2" id="KW-1185">Reference proteome</keyword>
<dbReference type="RefSeq" id="WP_238235157.1">
    <property type="nucleotide sequence ID" value="NZ_BPQQ01000022.1"/>
</dbReference>
<reference evidence="1" key="2">
    <citation type="submission" date="2021-08" db="EMBL/GenBank/DDBJ databases">
        <authorList>
            <person name="Tani A."/>
            <person name="Ola A."/>
            <person name="Ogura Y."/>
            <person name="Katsura K."/>
            <person name="Hayashi T."/>
        </authorList>
    </citation>
    <scope>NUCLEOTIDE SEQUENCE</scope>
    <source>
        <strain evidence="1">DSM 17168</strain>
    </source>
</reference>
<organism evidence="1 2">
    <name type="scientific">Methylobacterium isbiliense</name>
    <dbReference type="NCBI Taxonomy" id="315478"/>
    <lineage>
        <taxon>Bacteria</taxon>
        <taxon>Pseudomonadati</taxon>
        <taxon>Pseudomonadota</taxon>
        <taxon>Alphaproteobacteria</taxon>
        <taxon>Hyphomicrobiales</taxon>
        <taxon>Methylobacteriaceae</taxon>
        <taxon>Methylobacterium</taxon>
    </lineage>
</organism>
<comment type="caution">
    <text evidence="1">The sequence shown here is derived from an EMBL/GenBank/DDBJ whole genome shotgun (WGS) entry which is preliminary data.</text>
</comment>
<accession>A0ABQ4SD12</accession>
<evidence type="ECO:0000313" key="1">
    <source>
        <dbReference type="EMBL" id="GJE00283.1"/>
    </source>
</evidence>
<evidence type="ECO:0008006" key="3">
    <source>
        <dbReference type="Google" id="ProtNLM"/>
    </source>
</evidence>
<name>A0ABQ4SD12_9HYPH</name>
<evidence type="ECO:0000313" key="2">
    <source>
        <dbReference type="Proteomes" id="UP001055153"/>
    </source>
</evidence>
<dbReference type="EMBL" id="BPQQ01000022">
    <property type="protein sequence ID" value="GJE00283.1"/>
    <property type="molecule type" value="Genomic_DNA"/>
</dbReference>
<reference evidence="1" key="1">
    <citation type="journal article" date="2021" name="Front. Microbiol.">
        <title>Comprehensive Comparative Genomics and Phenotyping of Methylobacterium Species.</title>
        <authorList>
            <person name="Alessa O."/>
            <person name="Ogura Y."/>
            <person name="Fujitani Y."/>
            <person name="Takami H."/>
            <person name="Hayashi T."/>
            <person name="Sahin N."/>
            <person name="Tani A."/>
        </authorList>
    </citation>
    <scope>NUCLEOTIDE SEQUENCE</scope>
    <source>
        <strain evidence="1">DSM 17168</strain>
    </source>
</reference>